<organism evidence="1 2">
    <name type="scientific">Strongyloides papillosus</name>
    <name type="common">Intestinal threadworm</name>
    <dbReference type="NCBI Taxonomy" id="174720"/>
    <lineage>
        <taxon>Eukaryota</taxon>
        <taxon>Metazoa</taxon>
        <taxon>Ecdysozoa</taxon>
        <taxon>Nematoda</taxon>
        <taxon>Chromadorea</taxon>
        <taxon>Rhabditida</taxon>
        <taxon>Tylenchina</taxon>
        <taxon>Panagrolaimomorpha</taxon>
        <taxon>Strongyloidoidea</taxon>
        <taxon>Strongyloididae</taxon>
        <taxon>Strongyloides</taxon>
    </lineage>
</organism>
<dbReference type="WBParaSite" id="SPAL_0001253100.1">
    <property type="protein sequence ID" value="SPAL_0001253100.1"/>
    <property type="gene ID" value="SPAL_0001253100"/>
</dbReference>
<evidence type="ECO:0000313" key="1">
    <source>
        <dbReference type="Proteomes" id="UP000046392"/>
    </source>
</evidence>
<evidence type="ECO:0000313" key="2">
    <source>
        <dbReference type="WBParaSite" id="SPAL_0001253100.1"/>
    </source>
</evidence>
<keyword evidence="1" id="KW-1185">Reference proteome</keyword>
<reference evidence="2" key="1">
    <citation type="submission" date="2017-02" db="UniProtKB">
        <authorList>
            <consortium name="WormBaseParasite"/>
        </authorList>
    </citation>
    <scope>IDENTIFICATION</scope>
</reference>
<protein>
    <submittedName>
        <fullName evidence="2">DUF4065 domain-containing protein</fullName>
    </submittedName>
</protein>
<name>A0A0N5C3I6_STREA</name>
<dbReference type="STRING" id="174720.A0A0N5C3I6"/>
<proteinExistence type="predicted"/>
<dbReference type="AlphaFoldDB" id="A0A0N5C3I6"/>
<dbReference type="Proteomes" id="UP000046392">
    <property type="component" value="Unplaced"/>
</dbReference>
<accession>A0A0N5C3I6</accession>
<sequence length="76" mass="8672">MEDSIKNVEFLTSKATDLSISKDTLDAFEESSEAQRIVFVEEITEYTVKHPSKDILDVIEELNLEKDSSNIAFNME</sequence>